<dbReference type="InterPro" id="IPR023393">
    <property type="entry name" value="START-like_dom_sf"/>
</dbReference>
<dbReference type="Gene3D" id="3.30.530.20">
    <property type="match status" value="1"/>
</dbReference>
<evidence type="ECO:0000313" key="2">
    <source>
        <dbReference type="Proteomes" id="UP000009026"/>
    </source>
</evidence>
<sequence length="135" mass="14878">MALETTHVSISIARPAADVYAYASDPRNLPHWAAGLSSDIREVDGRWVAASPMGQVFVEFTPTNELGVLDHHVTLPNGETVYNPVRVIPDGAHSEVVFTLRRREGMLKEEFRKDAESVAADLAQLKQLLEKVALT</sequence>
<dbReference type="InterPro" id="IPR019587">
    <property type="entry name" value="Polyketide_cyclase/dehydratase"/>
</dbReference>
<dbReference type="OrthoDB" id="880456at2"/>
<dbReference type="AlphaFoldDB" id="A0A0H4WX15"/>
<gene>
    <name evidence="1" type="ORF">A176_004853</name>
</gene>
<organism evidence="1 2">
    <name type="scientific">Pseudomyxococcus hansupus</name>
    <dbReference type="NCBI Taxonomy" id="1297742"/>
    <lineage>
        <taxon>Bacteria</taxon>
        <taxon>Pseudomonadati</taxon>
        <taxon>Myxococcota</taxon>
        <taxon>Myxococcia</taxon>
        <taxon>Myxococcales</taxon>
        <taxon>Cystobacterineae</taxon>
        <taxon>Myxococcaceae</taxon>
        <taxon>Pseudomyxococcus</taxon>
    </lineage>
</organism>
<name>A0A0H4WX15_9BACT</name>
<dbReference type="PATRIC" id="fig|1297742.4.peg.4899"/>
<accession>A0A0H4WX15</accession>
<protein>
    <recommendedName>
        <fullName evidence="3">Polyketide cyclase/dehydrase</fullName>
    </recommendedName>
</protein>
<dbReference type="SUPFAM" id="SSF55961">
    <property type="entry name" value="Bet v1-like"/>
    <property type="match status" value="1"/>
</dbReference>
<dbReference type="Pfam" id="PF10604">
    <property type="entry name" value="Polyketide_cyc2"/>
    <property type="match status" value="1"/>
</dbReference>
<evidence type="ECO:0000313" key="1">
    <source>
        <dbReference type="EMBL" id="AKQ67941.1"/>
    </source>
</evidence>
<dbReference type="KEGG" id="mym:A176_004853"/>
<reference evidence="1 2" key="1">
    <citation type="journal article" date="2016" name="PLoS ONE">
        <title>Complete Genome Sequence and Comparative Genomics of a Novel Myxobacterium Myxococcus hansupus.</title>
        <authorList>
            <person name="Sharma G."/>
            <person name="Narwani T."/>
            <person name="Subramanian S."/>
        </authorList>
    </citation>
    <scope>NUCLEOTIDE SEQUENCE [LARGE SCALE GENOMIC DNA]</scope>
    <source>
        <strain evidence="2">mixupus</strain>
    </source>
</reference>
<evidence type="ECO:0008006" key="3">
    <source>
        <dbReference type="Google" id="ProtNLM"/>
    </source>
</evidence>
<dbReference type="Proteomes" id="UP000009026">
    <property type="component" value="Chromosome"/>
</dbReference>
<dbReference type="RefSeq" id="WP_002636361.1">
    <property type="nucleotide sequence ID" value="NZ_CP012109.1"/>
</dbReference>
<proteinExistence type="predicted"/>
<dbReference type="STRING" id="1297742.A176_004853"/>
<keyword evidence="2" id="KW-1185">Reference proteome</keyword>
<dbReference type="EMBL" id="CP012109">
    <property type="protein sequence ID" value="AKQ67941.1"/>
    <property type="molecule type" value="Genomic_DNA"/>
</dbReference>
<dbReference type="eggNOG" id="COG5637">
    <property type="taxonomic scope" value="Bacteria"/>
</dbReference>